<keyword evidence="2" id="KW-0689">Ribosomal protein</keyword>
<dbReference type="Proteomes" id="UP000005206">
    <property type="component" value="Chromosome 9"/>
</dbReference>
<dbReference type="AlphaFoldDB" id="C7YV40"/>
<accession>C7YV40</accession>
<feature type="compositionally biased region" description="Low complexity" evidence="4">
    <location>
        <begin position="182"/>
        <end position="194"/>
    </location>
</feature>
<reference evidence="5 6" key="1">
    <citation type="journal article" date="2009" name="PLoS Genet.">
        <title>The genome of Nectria haematococca: contribution of supernumerary chromosomes to gene expansion.</title>
        <authorList>
            <person name="Coleman J.J."/>
            <person name="Rounsley S.D."/>
            <person name="Rodriguez-Carres M."/>
            <person name="Kuo A."/>
            <person name="Wasmann C.C."/>
            <person name="Grimwood J."/>
            <person name="Schmutz J."/>
            <person name="Taga M."/>
            <person name="White G.J."/>
            <person name="Zhou S."/>
            <person name="Schwartz D.C."/>
            <person name="Freitag M."/>
            <person name="Ma L.J."/>
            <person name="Danchin E.G."/>
            <person name="Henrissat B."/>
            <person name="Coutinho P.M."/>
            <person name="Nelson D.R."/>
            <person name="Straney D."/>
            <person name="Napoli C.A."/>
            <person name="Barker B.M."/>
            <person name="Gribskov M."/>
            <person name="Rep M."/>
            <person name="Kroken S."/>
            <person name="Molnar I."/>
            <person name="Rensing C."/>
            <person name="Kennell J.C."/>
            <person name="Zamora J."/>
            <person name="Farman M.L."/>
            <person name="Selker E.U."/>
            <person name="Salamov A."/>
            <person name="Shapiro H."/>
            <person name="Pangilinan J."/>
            <person name="Lindquist E."/>
            <person name="Lamers C."/>
            <person name="Grigoriev I.V."/>
            <person name="Geiser D.M."/>
            <person name="Covert S.F."/>
            <person name="Temporini E."/>
            <person name="Vanetten H.D."/>
        </authorList>
    </citation>
    <scope>NUCLEOTIDE SEQUENCE [LARGE SCALE GENOMIC DNA]</scope>
    <source>
        <strain evidence="6">ATCC MYA-4622 / CBS 123669 / FGSC 9596 / NRRL 45880 / 77-13-4</strain>
    </source>
</reference>
<sequence>MLFDDARQSFRCRQMRNLFVVPVAIVVLTVKFPPGTRLNDLFCKVGPMHDRAPQLWFDRGPYRINVFPHHRDFSAAIACRDSTALDDSQLADYLGDCPQDLLIFLRAAPCRFGGAMLSRVATPSTLLTTRAFSTSLAFRADPKKPEAAPVRMNPLVGNVTRLSTPQPKAPEKAPETPKPEVTKTPVQATKATPSDLPPPPPPTTAAAEESKPAQKHPYSSASDTFDIVSNLIANKAMAYGEAIATNPMDRPQIRAKAVTGRTVFVKERITRTSGPTPMVALRVLGRMIREDQVKNKYHSQKFHERKGLKKKRLRSQRWRARFKHGFKATVSRVIELKKQGW</sequence>
<dbReference type="OrthoDB" id="2501249at2759"/>
<dbReference type="GO" id="GO:0005763">
    <property type="term" value="C:mitochondrial small ribosomal subunit"/>
    <property type="evidence" value="ECO:0007669"/>
    <property type="project" value="TreeGrafter"/>
</dbReference>
<dbReference type="PANTHER" id="PTHR41237:SF1">
    <property type="entry name" value="SMALL RIBOSOMAL SUBUNIT PROTEIN BS21M"/>
    <property type="match status" value="1"/>
</dbReference>
<dbReference type="RefSeq" id="XP_003050632.1">
    <property type="nucleotide sequence ID" value="XM_003050586.1"/>
</dbReference>
<evidence type="ECO:0000256" key="3">
    <source>
        <dbReference type="ARBA" id="ARBA00023274"/>
    </source>
</evidence>
<evidence type="ECO:0000256" key="1">
    <source>
        <dbReference type="ARBA" id="ARBA00006640"/>
    </source>
</evidence>
<name>C7YV40_FUSV7</name>
<feature type="compositionally biased region" description="Basic and acidic residues" evidence="4">
    <location>
        <begin position="169"/>
        <end position="181"/>
    </location>
</feature>
<gene>
    <name evidence="5" type="ORF">NECHADRAFT_85142</name>
</gene>
<evidence type="ECO:0000256" key="4">
    <source>
        <dbReference type="SAM" id="MobiDB-lite"/>
    </source>
</evidence>
<dbReference type="GO" id="GO:0070124">
    <property type="term" value="P:mitochondrial translational initiation"/>
    <property type="evidence" value="ECO:0007669"/>
    <property type="project" value="TreeGrafter"/>
</dbReference>
<dbReference type="InterPro" id="IPR052837">
    <property type="entry name" value="Mitoribosomal_bS21"/>
</dbReference>
<evidence type="ECO:0000313" key="5">
    <source>
        <dbReference type="EMBL" id="EEU44919.1"/>
    </source>
</evidence>
<dbReference type="Pfam" id="PF01165">
    <property type="entry name" value="Ribosomal_S21"/>
    <property type="match status" value="1"/>
</dbReference>
<dbReference type="HOGENOM" id="CLU_085774_0_0_1"/>
<proteinExistence type="inferred from homology"/>
<dbReference type="OMA" id="RARFKTG"/>
<evidence type="ECO:0000313" key="6">
    <source>
        <dbReference type="Proteomes" id="UP000005206"/>
    </source>
</evidence>
<dbReference type="InterPro" id="IPR001911">
    <property type="entry name" value="Ribosomal_bS21"/>
</dbReference>
<dbReference type="VEuPathDB" id="FungiDB:NECHADRAFT_85142"/>
<organism evidence="5 6">
    <name type="scientific">Fusarium vanettenii (strain ATCC MYA-4622 / CBS 123669 / FGSC 9596 / NRRL 45880 / 77-13-4)</name>
    <name type="common">Fusarium solani subsp. pisi</name>
    <dbReference type="NCBI Taxonomy" id="660122"/>
    <lineage>
        <taxon>Eukaryota</taxon>
        <taxon>Fungi</taxon>
        <taxon>Dikarya</taxon>
        <taxon>Ascomycota</taxon>
        <taxon>Pezizomycotina</taxon>
        <taxon>Sordariomycetes</taxon>
        <taxon>Hypocreomycetidae</taxon>
        <taxon>Hypocreales</taxon>
        <taxon>Nectriaceae</taxon>
        <taxon>Fusarium</taxon>
        <taxon>Fusarium solani species complex</taxon>
        <taxon>Fusarium vanettenii</taxon>
    </lineage>
</organism>
<keyword evidence="6" id="KW-1185">Reference proteome</keyword>
<dbReference type="eggNOG" id="ENOG502SYGP">
    <property type="taxonomic scope" value="Eukaryota"/>
</dbReference>
<feature type="region of interest" description="Disordered" evidence="4">
    <location>
        <begin position="142"/>
        <end position="221"/>
    </location>
</feature>
<comment type="similarity">
    <text evidence="1">Belongs to the bacterial ribosomal protein bS21 family.</text>
</comment>
<dbReference type="EMBL" id="GG698900">
    <property type="protein sequence ID" value="EEU44919.1"/>
    <property type="molecule type" value="Genomic_DNA"/>
</dbReference>
<dbReference type="KEGG" id="nhe:NECHADRAFT_85142"/>
<dbReference type="STRING" id="660122.C7YV40"/>
<evidence type="ECO:0008006" key="7">
    <source>
        <dbReference type="Google" id="ProtNLM"/>
    </source>
</evidence>
<keyword evidence="3" id="KW-0687">Ribonucleoprotein</keyword>
<dbReference type="GO" id="GO:0003735">
    <property type="term" value="F:structural constituent of ribosome"/>
    <property type="evidence" value="ECO:0007669"/>
    <property type="project" value="InterPro"/>
</dbReference>
<evidence type="ECO:0000256" key="2">
    <source>
        <dbReference type="ARBA" id="ARBA00022980"/>
    </source>
</evidence>
<protein>
    <recommendedName>
        <fullName evidence="7">Ribosomal protein S21</fullName>
    </recommendedName>
</protein>
<dbReference type="InParanoid" id="C7YV40"/>
<dbReference type="GeneID" id="9675012"/>
<dbReference type="PANTHER" id="PTHR41237">
    <property type="entry name" value="37S RIBOSOMAL PROTEIN MRP21, MITOCHONDRIAL"/>
    <property type="match status" value="1"/>
</dbReference>